<evidence type="ECO:0000313" key="1">
    <source>
        <dbReference type="EMBL" id="CAK7232716.1"/>
    </source>
</evidence>
<dbReference type="Proteomes" id="UP001642405">
    <property type="component" value="Unassembled WGS sequence"/>
</dbReference>
<dbReference type="CDD" id="cd07067">
    <property type="entry name" value="HP_PGM_like"/>
    <property type="match status" value="1"/>
</dbReference>
<dbReference type="EMBL" id="CAWUHB010000095">
    <property type="protein sequence ID" value="CAK7235224.1"/>
    <property type="molecule type" value="Genomic_DNA"/>
</dbReference>
<dbReference type="EMBL" id="CAWUHB010000067">
    <property type="protein sequence ID" value="CAK7232716.1"/>
    <property type="molecule type" value="Genomic_DNA"/>
</dbReference>
<sequence length="179" mass="19910">MSLEYIYVTRHGFRSNWVVNPTTGDYTGFVRSPTGHPADPALTSHGVSQSQELAAHLVRRSTGPGRGAHAIPVPVERIYSSPYYRCLQTIQPFVHEASKDDQPGSVGSREQAPPPWWAVRCDPGLVDWFGPAPFEQPQPAPLQLLHSKFFPWIDLSYTDSGIVPLRNGESMAQLHARRP</sequence>
<keyword evidence="3" id="KW-1185">Reference proteome</keyword>
<dbReference type="PANTHER" id="PTHR16469">
    <property type="entry name" value="UBIQUITIN-ASSOCIATED AND SH3 DOMAIN-CONTAINING BA-RELATED"/>
    <property type="match status" value="1"/>
</dbReference>
<protein>
    <submittedName>
        <fullName evidence="2">C6 zinc cluster transcription factor-like protein</fullName>
    </submittedName>
</protein>
<reference evidence="2 3" key="1">
    <citation type="submission" date="2024-01" db="EMBL/GenBank/DDBJ databases">
        <authorList>
            <person name="Allen C."/>
            <person name="Tagirdzhanova G."/>
        </authorList>
    </citation>
    <scope>NUCLEOTIDE SEQUENCE [LARGE SCALE GENOMIC DNA]</scope>
</reference>
<dbReference type="PANTHER" id="PTHR16469:SF51">
    <property type="entry name" value="TRANSCRIPTION FACTOR TAU 55 KDA SUBUNIT"/>
    <property type="match status" value="1"/>
</dbReference>
<evidence type="ECO:0000313" key="2">
    <source>
        <dbReference type="EMBL" id="CAK7235224.1"/>
    </source>
</evidence>
<organism evidence="2 3">
    <name type="scientific">Sporothrix curviconia</name>
    <dbReference type="NCBI Taxonomy" id="1260050"/>
    <lineage>
        <taxon>Eukaryota</taxon>
        <taxon>Fungi</taxon>
        <taxon>Dikarya</taxon>
        <taxon>Ascomycota</taxon>
        <taxon>Pezizomycotina</taxon>
        <taxon>Sordariomycetes</taxon>
        <taxon>Sordariomycetidae</taxon>
        <taxon>Ophiostomatales</taxon>
        <taxon>Ophiostomataceae</taxon>
        <taxon>Sporothrix</taxon>
    </lineage>
</organism>
<dbReference type="InterPro" id="IPR051710">
    <property type="entry name" value="Phosphatase_SH3-domain"/>
</dbReference>
<accession>A0ABP0CSY3</accession>
<evidence type="ECO:0000313" key="3">
    <source>
        <dbReference type="Proteomes" id="UP001642405"/>
    </source>
</evidence>
<dbReference type="InterPro" id="IPR029033">
    <property type="entry name" value="His_PPase_superfam"/>
</dbReference>
<proteinExistence type="predicted"/>
<gene>
    <name evidence="2" type="primary">TFC7_3</name>
    <name evidence="1" type="synonym">TFC7_2</name>
    <name evidence="1" type="ORF">SCUCBS95973_008352</name>
    <name evidence="2" type="ORF">SCUCBS95973_009196</name>
</gene>
<dbReference type="Gene3D" id="3.40.50.1240">
    <property type="entry name" value="Phosphoglycerate mutase-like"/>
    <property type="match status" value="1"/>
</dbReference>
<dbReference type="SUPFAM" id="SSF53254">
    <property type="entry name" value="Phosphoglycerate mutase-like"/>
    <property type="match status" value="1"/>
</dbReference>
<dbReference type="InterPro" id="IPR013078">
    <property type="entry name" value="His_Pase_superF_clade-1"/>
</dbReference>
<comment type="caution">
    <text evidence="2">The sequence shown here is derived from an EMBL/GenBank/DDBJ whole genome shotgun (WGS) entry which is preliminary data.</text>
</comment>
<name>A0ABP0CSY3_9PEZI</name>